<dbReference type="InterPro" id="IPR036236">
    <property type="entry name" value="Znf_C2H2_sf"/>
</dbReference>
<evidence type="ECO:0000313" key="10">
    <source>
        <dbReference type="EMBL" id="RLU19149.1"/>
    </source>
</evidence>
<dbReference type="SUPFAM" id="SSF57667">
    <property type="entry name" value="beta-beta-alpha zinc fingers"/>
    <property type="match status" value="1"/>
</dbReference>
<dbReference type="Pfam" id="PF01715">
    <property type="entry name" value="IPPT"/>
    <property type="match status" value="1"/>
</dbReference>
<reference evidence="10" key="1">
    <citation type="journal article" date="2018" name="Genome Res.">
        <title>The genomic architecture and molecular evolution of ant odorant receptors.</title>
        <authorList>
            <person name="McKenzie S.K."/>
            <person name="Kronauer D.J.C."/>
        </authorList>
    </citation>
    <scope>NUCLEOTIDE SEQUENCE [LARGE SCALE GENOMIC DNA]</scope>
    <source>
        <strain evidence="10">Clonal line C1</strain>
    </source>
</reference>
<feature type="region of interest" description="Disordered" evidence="8">
    <location>
        <begin position="460"/>
        <end position="484"/>
    </location>
</feature>
<evidence type="ECO:0000256" key="5">
    <source>
        <dbReference type="ARBA" id="ARBA00022771"/>
    </source>
</evidence>
<keyword evidence="4" id="KW-0547">Nucleotide-binding</keyword>
<dbReference type="InterPro" id="IPR013087">
    <property type="entry name" value="Znf_C2H2_type"/>
</dbReference>
<dbReference type="GO" id="GO:0005739">
    <property type="term" value="C:mitochondrion"/>
    <property type="evidence" value="ECO:0007669"/>
    <property type="project" value="TreeGrafter"/>
</dbReference>
<dbReference type="EMBL" id="QOIP01000009">
    <property type="protein sequence ID" value="RLU19149.1"/>
    <property type="molecule type" value="Genomic_DNA"/>
</dbReference>
<protein>
    <recommendedName>
        <fullName evidence="9">C2H2-type domain-containing protein</fullName>
    </recommendedName>
</protein>
<dbReference type="Proteomes" id="UP000279307">
    <property type="component" value="Chromosome 9"/>
</dbReference>
<evidence type="ECO:0000259" key="9">
    <source>
        <dbReference type="PROSITE" id="PS00028"/>
    </source>
</evidence>
<dbReference type="PANTHER" id="PTHR11088:SF89">
    <property type="entry name" value="TRNA DIMETHYLALLYLTRANSFERASE"/>
    <property type="match status" value="1"/>
</dbReference>
<dbReference type="Gene3D" id="3.40.50.300">
    <property type="entry name" value="P-loop containing nucleotide triphosphate hydrolases"/>
    <property type="match status" value="1"/>
</dbReference>
<dbReference type="InterPro" id="IPR027417">
    <property type="entry name" value="P-loop_NTPase"/>
</dbReference>
<reference evidence="10" key="2">
    <citation type="submission" date="2018-07" db="EMBL/GenBank/DDBJ databases">
        <authorList>
            <person name="Mckenzie S.K."/>
            <person name="Kronauer D.J.C."/>
        </authorList>
    </citation>
    <scope>NUCLEOTIDE SEQUENCE</scope>
    <source>
        <strain evidence="10">Clonal line C1</strain>
    </source>
</reference>
<feature type="compositionally biased region" description="Basic residues" evidence="8">
    <location>
        <begin position="460"/>
        <end position="470"/>
    </location>
</feature>
<proteinExistence type="inferred from homology"/>
<dbReference type="GO" id="GO:0052381">
    <property type="term" value="F:tRNA dimethylallyltransferase activity"/>
    <property type="evidence" value="ECO:0007669"/>
    <property type="project" value="InterPro"/>
</dbReference>
<keyword evidence="6" id="KW-0862">Zinc</keyword>
<dbReference type="HAMAP" id="MF_00185">
    <property type="entry name" value="IPP_trans"/>
    <property type="match status" value="1"/>
</dbReference>
<feature type="domain" description="C2H2-type" evidence="9">
    <location>
        <begin position="440"/>
        <end position="462"/>
    </location>
</feature>
<keyword evidence="2" id="KW-0808">Transferase</keyword>
<dbReference type="GO" id="GO:0008270">
    <property type="term" value="F:zinc ion binding"/>
    <property type="evidence" value="ECO:0007669"/>
    <property type="project" value="UniProtKB-KW"/>
</dbReference>
<feature type="region of interest" description="Disordered" evidence="8">
    <location>
        <begin position="148"/>
        <end position="191"/>
    </location>
</feature>
<evidence type="ECO:0000256" key="7">
    <source>
        <dbReference type="ARBA" id="ARBA00022840"/>
    </source>
</evidence>
<dbReference type="InterPro" id="IPR039657">
    <property type="entry name" value="Dimethylallyltransferase"/>
</dbReference>
<dbReference type="Gene3D" id="3.30.160.60">
    <property type="entry name" value="Classic Zinc Finger"/>
    <property type="match status" value="1"/>
</dbReference>
<dbReference type="Pfam" id="PF12171">
    <property type="entry name" value="zf-C2H2_jaz"/>
    <property type="match status" value="1"/>
</dbReference>
<comment type="similarity">
    <text evidence="1">Belongs to the IPP transferase family.</text>
</comment>
<keyword evidence="5" id="KW-0863">Zinc-finger</keyword>
<dbReference type="InterPro" id="IPR022755">
    <property type="entry name" value="Znf_C2H2_jaz"/>
</dbReference>
<evidence type="ECO:0000256" key="3">
    <source>
        <dbReference type="ARBA" id="ARBA00022723"/>
    </source>
</evidence>
<dbReference type="GO" id="GO:0005524">
    <property type="term" value="F:ATP binding"/>
    <property type="evidence" value="ECO:0007669"/>
    <property type="project" value="UniProtKB-KW"/>
</dbReference>
<keyword evidence="3" id="KW-0479">Metal-binding</keyword>
<dbReference type="GO" id="GO:0006400">
    <property type="term" value="P:tRNA modification"/>
    <property type="evidence" value="ECO:0007669"/>
    <property type="project" value="TreeGrafter"/>
</dbReference>
<evidence type="ECO:0000256" key="4">
    <source>
        <dbReference type="ARBA" id="ARBA00022741"/>
    </source>
</evidence>
<dbReference type="OrthoDB" id="775260at2759"/>
<dbReference type="AlphaFoldDB" id="A0A3L8DGV1"/>
<organism evidence="10">
    <name type="scientific">Ooceraea biroi</name>
    <name type="common">Clonal raider ant</name>
    <name type="synonym">Cerapachys biroi</name>
    <dbReference type="NCBI Taxonomy" id="2015173"/>
    <lineage>
        <taxon>Eukaryota</taxon>
        <taxon>Metazoa</taxon>
        <taxon>Ecdysozoa</taxon>
        <taxon>Arthropoda</taxon>
        <taxon>Hexapoda</taxon>
        <taxon>Insecta</taxon>
        <taxon>Pterygota</taxon>
        <taxon>Neoptera</taxon>
        <taxon>Endopterygota</taxon>
        <taxon>Hymenoptera</taxon>
        <taxon>Apocrita</taxon>
        <taxon>Aculeata</taxon>
        <taxon>Formicoidea</taxon>
        <taxon>Formicidae</taxon>
        <taxon>Dorylinae</taxon>
        <taxon>Ooceraea</taxon>
    </lineage>
</organism>
<feature type="compositionally biased region" description="Polar residues" evidence="8">
    <location>
        <begin position="474"/>
        <end position="484"/>
    </location>
</feature>
<sequence length="484" mass="55536">MGSERGACAQCRVTMVDQNEIEMSRVPILVILGSTGCGKSRLSIELARRFSGEIISADSMQVYKGLDIVTAKVTPAEKQMAPHHMLDIVDPLTNFKVIDFRDMALPIIDNLLARRCLPIIVGGTNYYIESLLWEILLTDPKTISSTLTDPAATNPIESRSDDRYNIRADWQNDDDEDDATTPAKRSKFDTRMCDDSNEELHRKLMEIDPEMARTLHPNNRRKVIRSLEVFYRHGKRHSELLKNQRIAGGSGLGGPLRYPNSIILWLRCNAKVLDDRLDSRVDDMLQAGLVQELLDFHRRYNEQRMKSNTSADYTKGIFQTIGFKEFHAYLILPEEERASEKGKQLLQQGLDNLKLYTKRYSRKQTKWVMNRLIRRGDRQVPPVYSLDCTDVTKWDSRVLEPAAAIISAILRGEKPKQRPLNENIENQKITDSSTNVYNYCEVCGKIFVEENQWQAHLKGGKHKRALKRKEKQAQKTQIDTSENL</sequence>
<evidence type="ECO:0000256" key="1">
    <source>
        <dbReference type="ARBA" id="ARBA00005842"/>
    </source>
</evidence>
<dbReference type="InterPro" id="IPR018022">
    <property type="entry name" value="IPT"/>
</dbReference>
<dbReference type="Gene3D" id="1.10.20.140">
    <property type="match status" value="1"/>
</dbReference>
<evidence type="ECO:0000256" key="2">
    <source>
        <dbReference type="ARBA" id="ARBA00022679"/>
    </source>
</evidence>
<accession>A0A3L8DGV1</accession>
<dbReference type="SUPFAM" id="SSF52540">
    <property type="entry name" value="P-loop containing nucleoside triphosphate hydrolases"/>
    <property type="match status" value="2"/>
</dbReference>
<dbReference type="PROSITE" id="PS00028">
    <property type="entry name" value="ZINC_FINGER_C2H2_1"/>
    <property type="match status" value="1"/>
</dbReference>
<name>A0A3L8DGV1_OOCBI</name>
<keyword evidence="7" id="KW-0067">ATP-binding</keyword>
<gene>
    <name evidence="10" type="ORF">DMN91_009507</name>
</gene>
<dbReference type="PANTHER" id="PTHR11088">
    <property type="entry name" value="TRNA DIMETHYLALLYLTRANSFERASE"/>
    <property type="match status" value="1"/>
</dbReference>
<evidence type="ECO:0000256" key="8">
    <source>
        <dbReference type="SAM" id="MobiDB-lite"/>
    </source>
</evidence>
<evidence type="ECO:0000256" key="6">
    <source>
        <dbReference type="ARBA" id="ARBA00022833"/>
    </source>
</evidence>
<comment type="caution">
    <text evidence="10">The sequence shown here is derived from an EMBL/GenBank/DDBJ whole genome shotgun (WGS) entry which is preliminary data.</text>
</comment>